<dbReference type="GO" id="GO:0016788">
    <property type="term" value="F:hydrolase activity, acting on ester bonds"/>
    <property type="evidence" value="ECO:0007669"/>
    <property type="project" value="InterPro"/>
</dbReference>
<dbReference type="EMBL" id="WFLN01000004">
    <property type="protein sequence ID" value="KAB8033725.1"/>
    <property type="molecule type" value="Genomic_DNA"/>
</dbReference>
<name>A0A833JG88_9BACT</name>
<feature type="domain" description="Succinylglutamate desuccinylase/Aspartoacylase catalytic" evidence="5">
    <location>
        <begin position="55"/>
        <end position="210"/>
    </location>
</feature>
<evidence type="ECO:0000259" key="5">
    <source>
        <dbReference type="Pfam" id="PF24827"/>
    </source>
</evidence>
<comment type="cofactor">
    <cofactor evidence="1">
        <name>Zn(2+)</name>
        <dbReference type="ChEBI" id="CHEBI:29105"/>
    </cofactor>
</comment>
<accession>A0A833JG88</accession>
<dbReference type="GO" id="GO:0046872">
    <property type="term" value="F:metal ion binding"/>
    <property type="evidence" value="ECO:0007669"/>
    <property type="project" value="UniProtKB-KW"/>
</dbReference>
<dbReference type="Pfam" id="PF24827">
    <property type="entry name" value="AstE_AspA_cat"/>
    <property type="match status" value="1"/>
</dbReference>
<dbReference type="SUPFAM" id="SSF53187">
    <property type="entry name" value="Zn-dependent exopeptidases"/>
    <property type="match status" value="1"/>
</dbReference>
<evidence type="ECO:0000256" key="4">
    <source>
        <dbReference type="ARBA" id="ARBA00022833"/>
    </source>
</evidence>
<dbReference type="Gene3D" id="3.40.630.10">
    <property type="entry name" value="Zn peptidases"/>
    <property type="match status" value="1"/>
</dbReference>
<evidence type="ECO:0000313" key="6">
    <source>
        <dbReference type="EMBL" id="KAB8033725.1"/>
    </source>
</evidence>
<reference evidence="6 7" key="1">
    <citation type="submission" date="2019-10" db="EMBL/GenBank/DDBJ databases">
        <title>New genus of Silvanigrellaceae.</title>
        <authorList>
            <person name="Pitt A."/>
            <person name="Hahn M.W."/>
        </authorList>
    </citation>
    <scope>NUCLEOTIDE SEQUENCE [LARGE SCALE GENOMIC DNA]</scope>
    <source>
        <strain evidence="6 7">33A1-SZDP</strain>
    </source>
</reference>
<keyword evidence="2" id="KW-0479">Metal-binding</keyword>
<dbReference type="Proteomes" id="UP000442694">
    <property type="component" value="Unassembled WGS sequence"/>
</dbReference>
<dbReference type="InterPro" id="IPR050178">
    <property type="entry name" value="AspA/AstE_fam"/>
</dbReference>
<dbReference type="AlphaFoldDB" id="A0A833JG88"/>
<gene>
    <name evidence="6" type="ORF">GCL57_03185</name>
</gene>
<keyword evidence="3" id="KW-0378">Hydrolase</keyword>
<sequence length="338" mass="38986">MNLIGSKNINGTFLMLQNYLNKFESFAKKYPGPIEDSISLHFGQHKYHIVFGCLIHGDETGSLPAILMAIEKLMTSCIKYGGIVTFILGNKQAALKEKRYLEADLNRSFSPKEIPNENSFERKRAIEISGVLKNADVFLDFHQTKLHCKEAFYIFEMHEKSYLWARSIGVAKLFVTRKKGEPYTPNGMCSDEYMHLQNKVGITLELGEKGFHKSACKICLMTIEKSLWRMDQIYLFKKNIINIARKSPKLIFLERKYTEPFSSPKKILKDGFFNLQKIKKEQILGYDESGTPLISPHQGYILFPQYPKRNEFGISIEENDAYIYSIVCEIENPKLFIS</sequence>
<keyword evidence="4" id="KW-0862">Zinc</keyword>
<evidence type="ECO:0000313" key="7">
    <source>
        <dbReference type="Proteomes" id="UP000442694"/>
    </source>
</evidence>
<comment type="caution">
    <text evidence="6">The sequence shown here is derived from an EMBL/GenBank/DDBJ whole genome shotgun (WGS) entry which is preliminary data.</text>
</comment>
<proteinExistence type="predicted"/>
<evidence type="ECO:0000256" key="3">
    <source>
        <dbReference type="ARBA" id="ARBA00022801"/>
    </source>
</evidence>
<dbReference type="InterPro" id="IPR055438">
    <property type="entry name" value="AstE_AspA_cat"/>
</dbReference>
<organism evidence="6 7">
    <name type="scientific">Fluviispira multicolorata</name>
    <dbReference type="NCBI Taxonomy" id="2654512"/>
    <lineage>
        <taxon>Bacteria</taxon>
        <taxon>Pseudomonadati</taxon>
        <taxon>Bdellovibrionota</taxon>
        <taxon>Oligoflexia</taxon>
        <taxon>Silvanigrellales</taxon>
        <taxon>Silvanigrellaceae</taxon>
        <taxon>Fluviispira</taxon>
    </lineage>
</organism>
<dbReference type="PANTHER" id="PTHR15162">
    <property type="entry name" value="ASPARTOACYLASE"/>
    <property type="match status" value="1"/>
</dbReference>
<evidence type="ECO:0000256" key="2">
    <source>
        <dbReference type="ARBA" id="ARBA00022723"/>
    </source>
</evidence>
<dbReference type="PANTHER" id="PTHR15162:SF7">
    <property type="entry name" value="SUCCINYLGLUTAMATE DESUCCINYLASE"/>
    <property type="match status" value="1"/>
</dbReference>
<keyword evidence="7" id="KW-1185">Reference proteome</keyword>
<dbReference type="GO" id="GO:0005829">
    <property type="term" value="C:cytosol"/>
    <property type="evidence" value="ECO:0007669"/>
    <property type="project" value="TreeGrafter"/>
</dbReference>
<evidence type="ECO:0000256" key="1">
    <source>
        <dbReference type="ARBA" id="ARBA00001947"/>
    </source>
</evidence>
<protein>
    <recommendedName>
        <fullName evidence="5">Succinylglutamate desuccinylase/Aspartoacylase catalytic domain-containing protein</fullName>
    </recommendedName>
</protein>